<dbReference type="GO" id="GO:0003723">
    <property type="term" value="F:RNA binding"/>
    <property type="evidence" value="ECO:0007669"/>
    <property type="project" value="TreeGrafter"/>
</dbReference>
<feature type="compositionally biased region" description="Basic and acidic residues" evidence="4">
    <location>
        <begin position="1281"/>
        <end position="1298"/>
    </location>
</feature>
<feature type="region of interest" description="Disordered" evidence="4">
    <location>
        <begin position="1197"/>
        <end position="1328"/>
    </location>
</feature>
<evidence type="ECO:0008006" key="6">
    <source>
        <dbReference type="Google" id="ProtNLM"/>
    </source>
</evidence>
<evidence type="ECO:0000256" key="1">
    <source>
        <dbReference type="ARBA" id="ARBA00004123"/>
    </source>
</evidence>
<protein>
    <recommendedName>
        <fullName evidence="6">DNA polymerase V</fullName>
    </recommendedName>
</protein>
<evidence type="ECO:0000313" key="5">
    <source>
        <dbReference type="EnsemblMetazoa" id="AATE020144-PA.1"/>
    </source>
</evidence>
<dbReference type="STRING" id="41427.A0A182JL77"/>
<dbReference type="GO" id="GO:0043565">
    <property type="term" value="F:sequence-specific DNA binding"/>
    <property type="evidence" value="ECO:0007669"/>
    <property type="project" value="TreeGrafter"/>
</dbReference>
<proteinExistence type="inferred from homology"/>
<reference evidence="5" key="1">
    <citation type="submission" date="2022-08" db="UniProtKB">
        <authorList>
            <consortium name="EnsemblMetazoa"/>
        </authorList>
    </citation>
    <scope>IDENTIFICATION</scope>
    <source>
        <strain evidence="5">EBRO</strain>
    </source>
</reference>
<dbReference type="InterPro" id="IPR016024">
    <property type="entry name" value="ARM-type_fold"/>
</dbReference>
<dbReference type="InterPro" id="IPR007015">
    <property type="entry name" value="DNA_pol_V/MYBBP1A"/>
</dbReference>
<feature type="region of interest" description="Disordered" evidence="4">
    <location>
        <begin position="720"/>
        <end position="793"/>
    </location>
</feature>
<accession>A0A182JL77</accession>
<feature type="region of interest" description="Disordered" evidence="4">
    <location>
        <begin position="643"/>
        <end position="664"/>
    </location>
</feature>
<feature type="compositionally biased region" description="Acidic residues" evidence="4">
    <location>
        <begin position="732"/>
        <end position="749"/>
    </location>
</feature>
<dbReference type="GO" id="GO:0005730">
    <property type="term" value="C:nucleolus"/>
    <property type="evidence" value="ECO:0007669"/>
    <property type="project" value="InterPro"/>
</dbReference>
<dbReference type="GO" id="GO:0003714">
    <property type="term" value="F:transcription corepressor activity"/>
    <property type="evidence" value="ECO:0007669"/>
    <property type="project" value="TreeGrafter"/>
</dbReference>
<dbReference type="Pfam" id="PF04931">
    <property type="entry name" value="DNA_pol_phi"/>
    <property type="match status" value="1"/>
</dbReference>
<evidence type="ECO:0000256" key="4">
    <source>
        <dbReference type="SAM" id="MobiDB-lite"/>
    </source>
</evidence>
<keyword evidence="3" id="KW-0539">Nucleus</keyword>
<dbReference type="PANTHER" id="PTHR13213:SF2">
    <property type="entry name" value="MYB-BINDING PROTEIN 1A"/>
    <property type="match status" value="1"/>
</dbReference>
<feature type="compositionally biased region" description="Acidic residues" evidence="4">
    <location>
        <begin position="757"/>
        <end position="790"/>
    </location>
</feature>
<evidence type="ECO:0000256" key="2">
    <source>
        <dbReference type="ARBA" id="ARBA00006809"/>
    </source>
</evidence>
<dbReference type="PANTHER" id="PTHR13213">
    <property type="entry name" value="MYB-BINDING PROTEIN 1A FAMILY MEMBER"/>
    <property type="match status" value="1"/>
</dbReference>
<organism evidence="5">
    <name type="scientific">Anopheles atroparvus</name>
    <name type="common">European mosquito</name>
    <dbReference type="NCBI Taxonomy" id="41427"/>
    <lineage>
        <taxon>Eukaryota</taxon>
        <taxon>Metazoa</taxon>
        <taxon>Ecdysozoa</taxon>
        <taxon>Arthropoda</taxon>
        <taxon>Hexapoda</taxon>
        <taxon>Insecta</taxon>
        <taxon>Pterygota</taxon>
        <taxon>Neoptera</taxon>
        <taxon>Endopterygota</taxon>
        <taxon>Diptera</taxon>
        <taxon>Nematocera</taxon>
        <taxon>Culicoidea</taxon>
        <taxon>Culicidae</taxon>
        <taxon>Anophelinae</taxon>
        <taxon>Anopheles</taxon>
    </lineage>
</organism>
<dbReference type="SUPFAM" id="SSF48371">
    <property type="entry name" value="ARM repeat"/>
    <property type="match status" value="1"/>
</dbReference>
<name>A0A182JL77_ANOAO</name>
<sequence>MKEEPGRKAAGKLLDKTVFGFFNSFVNSDDEARVRGASNLIEFLCKDSVPKQKEKNGTADGTAPKTAEMAYALKRLIRGVGSTSNASRAGFFTGLLGLLNQLKSEEDVRPSVTDLFALVKTELSDSDIKSAGDNAEDDKEKTRFELRVGKVLVCGAIIKAGLLDSATDLELQTVLNTLKQGMYKMVTPLVYTFLNELAPQLEAKKFSKLFWPLFEPVLNVPKEQHTIDSTYFLLLLSTGTHQKLVNKKYFERNFGAPKLLHPGAFEHLTGVLFNISTSMGINHPFYDCLLEQLIKAGLLVQFVCEAIVPILEQDEESRPKYRDIIVLRMLISLLGRLEDYSCVPELLHPTVVKFLLQNLKNLPEYSEDVRELHHEACKALMECYPKIQAEEHRLATFRRLTQAPGSILIEKYASCKLLQNLLATLSAGSLQPIGAELKVLILDESTNVTNSERSYAAQMLQRLYSLRQFTTDQKDKRDADEQRLEVVRFFLTLGVFYSADGVKVLKSSKQDGAISPELATTLRGLFFHSLDHRHAELTHERDFLLAIVRHVQETLQAHGGVKSLRNPLTEEQMSGWNRMYATVATAEEAGTKKRSAARNGKKLDTVFHILLMHMGLHLFSDPELATSSLVELECVMKRIGGKGKKHRRQSGAGEKQPNGGGAYDEEEPEWIEVVVDLFLNLLSQNSHLLRNVIAHVFPHLSGEITLTAFNQILSVINLKDKTNPLTPGGEGGEGDDEEEEEEEEDEDDEKDAKNNNDDDDEDDDDEEDEDDDDDDDDDEELMGDEEEEENISDKMRLAVQQALGGANPDTDTESVDLDEMDEEQGRKLDAALAEAFRAFRQAKAAKPGKKGPTKVEQQMDTVLTHFRMRVFDLIDAYLKHQPDMIICLELMLYVFEMLPIAIRDESKYGAILSRYKQIFNTLIRIKDFRRDAQDVDAGQLNQLLRDLIEKVAKGAAFPERNTYLLKASQFIVLCSQTLERHGKSAAGQNGSKSSPAATLQVDTIFGDLLADFLTNRNPPIAFNVFQTILRMPWSGNWHLAVRVATGGLKLGSVRGIRRIQALQLVRELLRNRRFVCLDQPVASQSLRTICADAVTPYVAELQVAIGNGDRSIGQNELYELLQLLLEIHRLQPQADAAAAGVEGKGQKSKHHQLLRWEKIGPQLQAMRRFAINSQTMSSYRQLCNRLGLTAIGNGELVKENGDSSPVAPELPSNGTGEKRSKKEKQKKAKHGEEESVKLNGHLVNGHANGSDGEVLISDGEEATEQQTGSQQAGALKRKRTKNEAAEHNGDGAKETKNSKKEKRRRKEERLQSASAGMETIRFVKGCKV</sequence>
<feature type="compositionally biased region" description="Basic residues" evidence="4">
    <location>
        <begin position="1219"/>
        <end position="1229"/>
    </location>
</feature>
<dbReference type="EnsemblMetazoa" id="AATE020144-RA">
    <property type="protein sequence ID" value="AATE020144-PA.1"/>
    <property type="gene ID" value="AATE020144"/>
</dbReference>
<dbReference type="VEuPathDB" id="VectorBase:AATE020144"/>
<evidence type="ECO:0000256" key="3">
    <source>
        <dbReference type="ARBA" id="ARBA00023242"/>
    </source>
</evidence>
<comment type="subcellular location">
    <subcellularLocation>
        <location evidence="1">Nucleus</location>
    </subcellularLocation>
</comment>
<comment type="similarity">
    <text evidence="2">Belongs to the MYBBP1A family.</text>
</comment>